<evidence type="ECO:0000256" key="9">
    <source>
        <dbReference type="ARBA" id="ARBA00023326"/>
    </source>
</evidence>
<dbReference type="EMBL" id="KB445575">
    <property type="protein sequence ID" value="EMD92637.1"/>
    <property type="molecule type" value="Genomic_DNA"/>
</dbReference>
<protein>
    <recommendedName>
        <fullName evidence="3">chitinase</fullName>
        <ecNumber evidence="3">3.2.1.14</ecNumber>
    </recommendedName>
</protein>
<dbReference type="Pfam" id="PF00187">
    <property type="entry name" value="Chitin_bind_1"/>
    <property type="match status" value="1"/>
</dbReference>
<dbReference type="GO" id="GO:0006032">
    <property type="term" value="P:chitin catabolic process"/>
    <property type="evidence" value="ECO:0007669"/>
    <property type="project" value="UniProtKB-KW"/>
</dbReference>
<keyword evidence="8 10" id="KW-0326">Glycosidase</keyword>
<reference evidence="12 13" key="1">
    <citation type="journal article" date="2012" name="PLoS Pathog.">
        <title>Diverse lifestyles and strategies of plant pathogenesis encoded in the genomes of eighteen Dothideomycetes fungi.</title>
        <authorList>
            <person name="Ohm R.A."/>
            <person name="Feau N."/>
            <person name="Henrissat B."/>
            <person name="Schoch C.L."/>
            <person name="Horwitz B.A."/>
            <person name="Barry K.W."/>
            <person name="Condon B.J."/>
            <person name="Copeland A.C."/>
            <person name="Dhillon B."/>
            <person name="Glaser F."/>
            <person name="Hesse C.N."/>
            <person name="Kosti I."/>
            <person name="LaButti K."/>
            <person name="Lindquist E.A."/>
            <person name="Lucas S."/>
            <person name="Salamov A.A."/>
            <person name="Bradshaw R.E."/>
            <person name="Ciuffetti L."/>
            <person name="Hamelin R.C."/>
            <person name="Kema G.H.J."/>
            <person name="Lawrence C."/>
            <person name="Scott J.A."/>
            <person name="Spatafora J.W."/>
            <person name="Turgeon B.G."/>
            <person name="de Wit P.J.G.M."/>
            <person name="Zhong S."/>
            <person name="Goodwin S.B."/>
            <person name="Grigoriev I.V."/>
        </authorList>
    </citation>
    <scope>NUCLEOTIDE SEQUENCE [LARGE SCALE GENOMIC DNA]</scope>
    <source>
        <strain evidence="13">C5 / ATCC 48332 / race O</strain>
    </source>
</reference>
<evidence type="ECO:0000256" key="5">
    <source>
        <dbReference type="ARBA" id="ARBA00022801"/>
    </source>
</evidence>
<feature type="domain" description="GH18" evidence="11">
    <location>
        <begin position="74"/>
        <end position="433"/>
    </location>
</feature>
<dbReference type="PANTHER" id="PTHR11177">
    <property type="entry name" value="CHITINASE"/>
    <property type="match status" value="1"/>
</dbReference>
<comment type="catalytic activity">
    <reaction evidence="1">
        <text>Random endo-hydrolysis of N-acetyl-beta-D-glucosaminide (1-&gt;4)-beta-linkages in chitin and chitodextrins.</text>
        <dbReference type="EC" id="3.2.1.14"/>
    </reaction>
</comment>
<dbReference type="EC" id="3.2.1.14" evidence="3"/>
<evidence type="ECO:0000256" key="6">
    <source>
        <dbReference type="ARBA" id="ARBA00023024"/>
    </source>
</evidence>
<evidence type="ECO:0000256" key="4">
    <source>
        <dbReference type="ARBA" id="ARBA00022669"/>
    </source>
</evidence>
<dbReference type="OrthoDB" id="73875at2759"/>
<dbReference type="GO" id="GO:0008843">
    <property type="term" value="F:endochitinase activity"/>
    <property type="evidence" value="ECO:0007669"/>
    <property type="project" value="UniProtKB-EC"/>
</dbReference>
<dbReference type="SUPFAM" id="SSF51445">
    <property type="entry name" value="(Trans)glycosidases"/>
    <property type="match status" value="1"/>
</dbReference>
<keyword evidence="13" id="KW-1185">Reference proteome</keyword>
<dbReference type="Gene3D" id="3.30.60.10">
    <property type="entry name" value="Endochitinase-like"/>
    <property type="match status" value="1"/>
</dbReference>
<dbReference type="GO" id="GO:0000272">
    <property type="term" value="P:polysaccharide catabolic process"/>
    <property type="evidence" value="ECO:0007669"/>
    <property type="project" value="UniProtKB-KW"/>
</dbReference>
<dbReference type="HOGENOM" id="CLU_001837_3_0_1"/>
<dbReference type="InterPro" id="IPR001223">
    <property type="entry name" value="Glyco_hydro18_cat"/>
</dbReference>
<dbReference type="SMART" id="SM00270">
    <property type="entry name" value="ChtBD1"/>
    <property type="match status" value="1"/>
</dbReference>
<dbReference type="SUPFAM" id="SSF54556">
    <property type="entry name" value="Chitinase insertion domain"/>
    <property type="match status" value="1"/>
</dbReference>
<dbReference type="InterPro" id="IPR050314">
    <property type="entry name" value="Glycosyl_Hydrlase_18"/>
</dbReference>
<dbReference type="STRING" id="701091.M2UXX9"/>
<keyword evidence="6" id="KW-0146">Chitin degradation</keyword>
<dbReference type="eggNOG" id="KOG2806">
    <property type="taxonomic scope" value="Eukaryota"/>
</dbReference>
<accession>M2UXX9</accession>
<evidence type="ECO:0000256" key="1">
    <source>
        <dbReference type="ARBA" id="ARBA00000822"/>
    </source>
</evidence>
<dbReference type="Gene3D" id="3.10.50.10">
    <property type="match status" value="1"/>
</dbReference>
<dbReference type="InterPro" id="IPR001002">
    <property type="entry name" value="Chitin-bd_1"/>
</dbReference>
<dbReference type="InterPro" id="IPR011583">
    <property type="entry name" value="Chitinase_II/V-like_cat"/>
</dbReference>
<evidence type="ECO:0000256" key="3">
    <source>
        <dbReference type="ARBA" id="ARBA00012729"/>
    </source>
</evidence>
<dbReference type="InterPro" id="IPR001579">
    <property type="entry name" value="Glyco_hydro_18_chit_AS"/>
</dbReference>
<evidence type="ECO:0000313" key="13">
    <source>
        <dbReference type="Proteomes" id="UP000016936"/>
    </source>
</evidence>
<evidence type="ECO:0000256" key="10">
    <source>
        <dbReference type="RuleBase" id="RU000489"/>
    </source>
</evidence>
<dbReference type="PANTHER" id="PTHR11177:SF397">
    <property type="entry name" value="CHITINASE"/>
    <property type="match status" value="1"/>
</dbReference>
<dbReference type="InterPro" id="IPR017853">
    <property type="entry name" value="GH"/>
</dbReference>
<evidence type="ECO:0000256" key="8">
    <source>
        <dbReference type="ARBA" id="ARBA00023295"/>
    </source>
</evidence>
<keyword evidence="7" id="KW-0119">Carbohydrate metabolism</keyword>
<evidence type="ECO:0000313" key="12">
    <source>
        <dbReference type="EMBL" id="EMD92637.1"/>
    </source>
</evidence>
<comment type="similarity">
    <text evidence="2">Belongs to the glycosyl hydrolase 18 family. Chitinase class V subfamily.</text>
</comment>
<dbReference type="SUPFAM" id="SSF57016">
    <property type="entry name" value="Plant lectins/antimicrobial peptides"/>
    <property type="match status" value="1"/>
</dbReference>
<name>M2UXX9_COCH5</name>
<dbReference type="PROSITE" id="PS01095">
    <property type="entry name" value="GH18_1"/>
    <property type="match status" value="1"/>
</dbReference>
<organism evidence="12 13">
    <name type="scientific">Cochliobolus heterostrophus (strain C5 / ATCC 48332 / race O)</name>
    <name type="common">Southern corn leaf blight fungus</name>
    <name type="synonym">Bipolaris maydis</name>
    <dbReference type="NCBI Taxonomy" id="701091"/>
    <lineage>
        <taxon>Eukaryota</taxon>
        <taxon>Fungi</taxon>
        <taxon>Dikarya</taxon>
        <taxon>Ascomycota</taxon>
        <taxon>Pezizomycotina</taxon>
        <taxon>Dothideomycetes</taxon>
        <taxon>Pleosporomycetidae</taxon>
        <taxon>Pleosporales</taxon>
        <taxon>Pleosporineae</taxon>
        <taxon>Pleosporaceae</taxon>
        <taxon>Bipolaris</taxon>
    </lineage>
</organism>
<dbReference type="InterPro" id="IPR036861">
    <property type="entry name" value="Endochitinase-like_sf"/>
</dbReference>
<dbReference type="InterPro" id="IPR029070">
    <property type="entry name" value="Chitinase_insertion_sf"/>
</dbReference>
<dbReference type="OMA" id="ARSACHN"/>
<sequence>MELAVEKAVTADTGQPTAVQAVPATVTQPPSVENFLNCSEFGFCGTTADFCGKNCQSNCVEHPKPSGGGGKVDDRVIGYWEAWNARSACHNTQASDLPLDALTHVNYAFAYIDPSSFEITTMDAQTPVSTFEDVVALKDLKPDLKVFVSIGGWTFSDNGTATQPVFGNIARTSDNRQKFANNLLKFMTGYGFDGVDLDWEYPGAPDRGGKEDDTKNYVELLKTLKSTFDNSGQNLGLTFTAPSSFWYLRWFDLPGMMKYADWVNLMSYDLHGVWDSSNPIGAIVQAHTNLTEIKLAAELFWRVDIPPSQVALGFGFYGRAFTLSDPSCTTPGCPFSGGAKKGACTATSGYLAHYEIQDILNKNNKRDLTIVHDEKAAVKYLHWDNNQWISFDDADTFKQKRDWANSVGFSGSLIWASDLDDYDNTAHKAFTGNQKIGSRKQLSDFNLKDDYTETANSFLGQGCKFNETVVSDVKSYDCGKDMELVAYDTHGCKGDKNHKDWQCGWPMCCPTSARMKDKCMWRGSGGDCNGQCHPNEVKIGGSSWGGYPGEGHTGRCSRGGKALCCTVDTEPVTHGCYWTEGCDNKRCAADEESVAHAFSINNNACVVELPPLKRRGDELFSLQSRASSGGQNYCCKKTKKAFDKCSWIGSGDCAKNTCERNQITLATDSYGDSEDSCNWWRSKALCCEPNEDALNVSICDGDLCEDGGCEIPELDDSLAKRSLSDDWDYLEGRADNKRPPGAANQKTVVLEAGINLILTSAPYPSGAKLFEGGGLNTLSMKGGFMMADTVCTNLGVAFHTLSSMEHLLKVAVTGVLVSKKAMKAAKMSARDVANAWNSVYPAGATLTSLGQQFVTGVTGFGSDDGYGNDWNNLKTPNMRFFTVIGSHAYRYGLSYLPGDMNTMKSNLLRGQDPVALRKFTSNLNKVAKGTDLKEMEKSVFGTVAYYNDASLASYFDKTTSDMTALAKEMAQYFTGWKNFPAILAEYQADLLEYASNNARNFVTARCTLILDKFKDVDEATAAEPVKNLIKTTKFFATQLDRLKFSDTSVGAE</sequence>
<keyword evidence="5 10" id="KW-0378">Hydrolase</keyword>
<dbReference type="Proteomes" id="UP000016936">
    <property type="component" value="Unassembled WGS sequence"/>
</dbReference>
<keyword evidence="4" id="KW-0147">Chitin-binding</keyword>
<reference evidence="13" key="2">
    <citation type="journal article" date="2013" name="PLoS Genet.">
        <title>Comparative genome structure, secondary metabolite, and effector coding capacity across Cochliobolus pathogens.</title>
        <authorList>
            <person name="Condon B.J."/>
            <person name="Leng Y."/>
            <person name="Wu D."/>
            <person name="Bushley K.E."/>
            <person name="Ohm R.A."/>
            <person name="Otillar R."/>
            <person name="Martin J."/>
            <person name="Schackwitz W."/>
            <person name="Grimwood J."/>
            <person name="MohdZainudin N."/>
            <person name="Xue C."/>
            <person name="Wang R."/>
            <person name="Manning V.A."/>
            <person name="Dhillon B."/>
            <person name="Tu Z.J."/>
            <person name="Steffenson B.J."/>
            <person name="Salamov A."/>
            <person name="Sun H."/>
            <person name="Lowry S."/>
            <person name="LaButti K."/>
            <person name="Han J."/>
            <person name="Copeland A."/>
            <person name="Lindquist E."/>
            <person name="Barry K."/>
            <person name="Schmutz J."/>
            <person name="Baker S.E."/>
            <person name="Ciuffetti L.M."/>
            <person name="Grigoriev I.V."/>
            <person name="Zhong S."/>
            <person name="Turgeon B.G."/>
        </authorList>
    </citation>
    <scope>NUCLEOTIDE SEQUENCE [LARGE SCALE GENOMIC DNA]</scope>
    <source>
        <strain evidence="13">C5 / ATCC 48332 / race O</strain>
    </source>
</reference>
<evidence type="ECO:0000256" key="7">
    <source>
        <dbReference type="ARBA" id="ARBA00023277"/>
    </source>
</evidence>
<dbReference type="Pfam" id="PF00704">
    <property type="entry name" value="Glyco_hydro_18"/>
    <property type="match status" value="1"/>
</dbReference>
<dbReference type="PROSITE" id="PS51910">
    <property type="entry name" value="GH18_2"/>
    <property type="match status" value="1"/>
</dbReference>
<evidence type="ECO:0000259" key="11">
    <source>
        <dbReference type="PROSITE" id="PS51910"/>
    </source>
</evidence>
<evidence type="ECO:0000256" key="2">
    <source>
        <dbReference type="ARBA" id="ARBA00008682"/>
    </source>
</evidence>
<proteinExistence type="inferred from homology"/>
<dbReference type="SMART" id="SM00636">
    <property type="entry name" value="Glyco_18"/>
    <property type="match status" value="1"/>
</dbReference>
<gene>
    <name evidence="12" type="ORF">COCHEDRAFT_1213676</name>
</gene>
<keyword evidence="9" id="KW-0624">Polysaccharide degradation</keyword>
<dbReference type="GO" id="GO:0008061">
    <property type="term" value="F:chitin binding"/>
    <property type="evidence" value="ECO:0007669"/>
    <property type="project" value="UniProtKB-KW"/>
</dbReference>
<dbReference type="AlphaFoldDB" id="M2UXX9"/>
<dbReference type="Gene3D" id="3.20.20.80">
    <property type="entry name" value="Glycosidases"/>
    <property type="match status" value="1"/>
</dbReference>
<dbReference type="CDD" id="cd00035">
    <property type="entry name" value="ChtBD1"/>
    <property type="match status" value="1"/>
</dbReference>